<reference evidence="1 2" key="1">
    <citation type="submission" date="2018-02" db="EMBL/GenBank/DDBJ databases">
        <authorList>
            <person name="Ng W.L."/>
            <person name="Stoner T.H."/>
            <person name="Russell D.A."/>
            <person name="Garlena R.A."/>
            <person name="Stoner T.H."/>
            <person name="Pope W.H."/>
            <person name="Jacobs-Sera D."/>
            <person name="Hatfull G.F."/>
        </authorList>
    </citation>
    <scope>NUCLEOTIDE SEQUENCE [LARGE SCALE GENOMIC DNA]</scope>
</reference>
<evidence type="ECO:0000313" key="1">
    <source>
        <dbReference type="EMBL" id="AVJ49080.1"/>
    </source>
</evidence>
<accession>A0A2P1CCX3</accession>
<evidence type="ECO:0000313" key="2">
    <source>
        <dbReference type="Proteomes" id="UP000241655"/>
    </source>
</evidence>
<protein>
    <submittedName>
        <fullName evidence="1">Uncharacterized protein</fullName>
    </submittedName>
</protein>
<dbReference type="EMBL" id="MG920059">
    <property type="protein sequence ID" value="AVJ49080.1"/>
    <property type="molecule type" value="Genomic_DNA"/>
</dbReference>
<organism evidence="1 2">
    <name type="scientific">Mycobacterium phage Baloo</name>
    <dbReference type="NCBI Taxonomy" id="2099645"/>
    <lineage>
        <taxon>Viruses</taxon>
        <taxon>Duplodnaviria</taxon>
        <taxon>Heunggongvirae</taxon>
        <taxon>Uroviricota</taxon>
        <taxon>Caudoviricetes</taxon>
        <taxon>Bclasvirinae</taxon>
        <taxon>Pipefishvirus</taxon>
        <taxon>Pipefishvirus athena</taxon>
    </lineage>
</organism>
<sequence>MRPVTAEPGPVGPQADETDRPGVIGRFVGGVVVTVLTSPRVEAMLYRILGRIVTERVLPVIPVTVATAVSGVVEKIPGVENIRDVVGYAEDIRQRVNDLLPDIDTGIKPLDDILDAWRPKP</sequence>
<name>A0A2P1CCX3_9CAUD</name>
<proteinExistence type="predicted"/>
<dbReference type="Proteomes" id="UP000241655">
    <property type="component" value="Segment"/>
</dbReference>
<gene>
    <name evidence="1" type="primary">75</name>
    <name evidence="1" type="ORF">PBI_BALOO_75</name>
</gene>